<dbReference type="PANTHER" id="PTHR30287:SF1">
    <property type="entry name" value="INNER MEMBRANE PROTEIN"/>
    <property type="match status" value="1"/>
</dbReference>
<keyword evidence="9" id="KW-1185">Reference proteome</keyword>
<dbReference type="InterPro" id="IPR003838">
    <property type="entry name" value="ABC3_permease_C"/>
</dbReference>
<feature type="transmembrane region" description="Helical" evidence="6">
    <location>
        <begin position="305"/>
        <end position="327"/>
    </location>
</feature>
<name>W0SGY8_9PROT</name>
<evidence type="ECO:0000313" key="8">
    <source>
        <dbReference type="EMBL" id="BAO30020.1"/>
    </source>
</evidence>
<dbReference type="Pfam" id="PF02687">
    <property type="entry name" value="FtsX"/>
    <property type="match status" value="2"/>
</dbReference>
<evidence type="ECO:0000256" key="2">
    <source>
        <dbReference type="ARBA" id="ARBA00022475"/>
    </source>
</evidence>
<feature type="transmembrane region" description="Helical" evidence="6">
    <location>
        <begin position="745"/>
        <end position="771"/>
    </location>
</feature>
<dbReference type="Proteomes" id="UP000031637">
    <property type="component" value="Chromosome"/>
</dbReference>
<feature type="domain" description="ABC3 transporter permease C-terminal" evidence="7">
    <location>
        <begin position="256"/>
        <end position="372"/>
    </location>
</feature>
<sequence length="826" mass="88075">MKLALRMLARDWRAGELTVLGVALLLAVAALTSVGFLTDRVEQALKLESHQLLGGDLLLTADHPWADRFRQEAAARGLRQAESATFPSMVSLGGVALLAEIKAVSAGYPLRGTLRTAPVPNAADAENAHVPQTGEAWPDERLATTLGLAAGTALTLGRITVISGPVLTLEPDRGMNVFALAPRLMINFADLPATGLIQSGSRVGYRLHLAGEAAAVAAYENWARAQLGRGEKIESLDNARPEIRNVTERAQRFLRLAALLAVILAAVAVALAAERYMRRHLDSCAVMRCMGASAPQLLLIHGGEFLLFGLAATLSGCVVGFGVQAALQQLLAGLLVTKLPAPSLLPWLHGLLVGLTLIVGFALPPLLRLRRVPTIRVLRREWSGSEPASVGAYLLGALVLAALMLWMAGELRLGLIVLVGFMIALGFFALMARLLLAALGRLRPAGRGYGWRHGLANLRRRLAATLVQAVALALGLTALLLLTVARGDLLDSWLARVPADAPNRFAINIQPDQRVAIADFFKARGLSAPELEPMVRGRLVQVNGQAVGPESYADDRAQRLVDREFNLSWSARLPAGNTVSGGRWHGATSDAEFSVEKGLAETLNLKLGDRLTYDIAGNRVEAAITSLRKLDWDSMRVNFFVVSPPGVLDKYPVSYITSFHLPSEKAGAIPELVRAFPNLTVIDVAALVKQLHATIDQVARAVQLVFGFAVLAGLAVLYAALQASSDERRHELAVLRALGASSRQLSGAVLVEFAALGALAGLLAGIAASLIGWGLARFAFRLDYLPQPELWLIGLLSGTVLVVVAGWLGVSSMLRQSALPALRAAQ</sequence>
<evidence type="ECO:0000313" key="9">
    <source>
        <dbReference type="Proteomes" id="UP000031637"/>
    </source>
</evidence>
<feature type="transmembrane region" description="Helical" evidence="6">
    <location>
        <begin position="791"/>
        <end position="810"/>
    </location>
</feature>
<feature type="transmembrane region" description="Helical" evidence="6">
    <location>
        <begin position="388"/>
        <end position="409"/>
    </location>
</feature>
<dbReference type="OrthoDB" id="5292592at2"/>
<evidence type="ECO:0000256" key="6">
    <source>
        <dbReference type="SAM" id="Phobius"/>
    </source>
</evidence>
<accession>W0SGY8</accession>
<keyword evidence="4 6" id="KW-1133">Transmembrane helix</keyword>
<keyword evidence="5 6" id="KW-0472">Membrane</keyword>
<feature type="transmembrane region" description="Helical" evidence="6">
    <location>
        <begin position="461"/>
        <end position="482"/>
    </location>
</feature>
<proteinExistence type="predicted"/>
<comment type="subcellular location">
    <subcellularLocation>
        <location evidence="1">Cell membrane</location>
        <topology evidence="1">Multi-pass membrane protein</topology>
    </subcellularLocation>
</comment>
<dbReference type="STRING" id="1223802.SUTH_02230"/>
<dbReference type="PANTHER" id="PTHR30287">
    <property type="entry name" value="MEMBRANE COMPONENT OF PREDICTED ABC SUPERFAMILY METABOLITE UPTAKE TRANSPORTER"/>
    <property type="match status" value="1"/>
</dbReference>
<dbReference type="KEGG" id="shd:SUTH_02230"/>
<feature type="transmembrane region" description="Helical" evidence="6">
    <location>
        <begin position="347"/>
        <end position="367"/>
    </location>
</feature>
<reference evidence="8 9" key="1">
    <citation type="journal article" date="2014" name="Syst. Appl. Microbiol.">
        <title>Complete genomes of freshwater sulfur oxidizers Sulfuricella denitrificans skB26 and Sulfuritalea hydrogenivorans sk43H: genetic insights into the sulfur oxidation pathway of betaproteobacteria.</title>
        <authorList>
            <person name="Watanabe T."/>
            <person name="Kojima H."/>
            <person name="Fukui M."/>
        </authorList>
    </citation>
    <scope>NUCLEOTIDE SEQUENCE [LARGE SCALE GENOMIC DNA]</scope>
    <source>
        <strain evidence="8">DSM22779</strain>
    </source>
</reference>
<dbReference type="EMBL" id="AP012547">
    <property type="protein sequence ID" value="BAO30020.1"/>
    <property type="molecule type" value="Genomic_DNA"/>
</dbReference>
<evidence type="ECO:0000256" key="3">
    <source>
        <dbReference type="ARBA" id="ARBA00022692"/>
    </source>
</evidence>
<dbReference type="InterPro" id="IPR038766">
    <property type="entry name" value="Membrane_comp_ABC_pdt"/>
</dbReference>
<dbReference type="RefSeq" id="WP_041099274.1">
    <property type="nucleotide sequence ID" value="NZ_AP012547.1"/>
</dbReference>
<evidence type="ECO:0000259" key="7">
    <source>
        <dbReference type="Pfam" id="PF02687"/>
    </source>
</evidence>
<feature type="domain" description="ABC3 transporter permease C-terminal" evidence="7">
    <location>
        <begin position="705"/>
        <end position="817"/>
    </location>
</feature>
<gene>
    <name evidence="8" type="ORF">SUTH_02230</name>
</gene>
<feature type="transmembrane region" description="Helical" evidence="6">
    <location>
        <begin position="253"/>
        <end position="273"/>
    </location>
</feature>
<dbReference type="HOGENOM" id="CLU_009475_0_0_4"/>
<dbReference type="GO" id="GO:0005886">
    <property type="term" value="C:plasma membrane"/>
    <property type="evidence" value="ECO:0007669"/>
    <property type="project" value="UniProtKB-SubCell"/>
</dbReference>
<protein>
    <recommendedName>
        <fullName evidence="7">ABC3 transporter permease C-terminal domain-containing protein</fullName>
    </recommendedName>
</protein>
<evidence type="ECO:0000256" key="1">
    <source>
        <dbReference type="ARBA" id="ARBA00004651"/>
    </source>
</evidence>
<dbReference type="AlphaFoldDB" id="W0SGY8"/>
<organism evidence="8 9">
    <name type="scientific">Sulfuritalea hydrogenivorans sk43H</name>
    <dbReference type="NCBI Taxonomy" id="1223802"/>
    <lineage>
        <taxon>Bacteria</taxon>
        <taxon>Pseudomonadati</taxon>
        <taxon>Pseudomonadota</taxon>
        <taxon>Betaproteobacteria</taxon>
        <taxon>Nitrosomonadales</taxon>
        <taxon>Sterolibacteriaceae</taxon>
        <taxon>Sulfuritalea</taxon>
    </lineage>
</organism>
<evidence type="ECO:0000256" key="5">
    <source>
        <dbReference type="ARBA" id="ARBA00023136"/>
    </source>
</evidence>
<feature type="transmembrane region" description="Helical" evidence="6">
    <location>
        <begin position="415"/>
        <end position="440"/>
    </location>
</feature>
<keyword evidence="2" id="KW-1003">Cell membrane</keyword>
<evidence type="ECO:0000256" key="4">
    <source>
        <dbReference type="ARBA" id="ARBA00022989"/>
    </source>
</evidence>
<keyword evidence="3 6" id="KW-0812">Transmembrane</keyword>
<feature type="transmembrane region" description="Helical" evidence="6">
    <location>
        <begin position="701"/>
        <end position="721"/>
    </location>
</feature>